<dbReference type="EMBL" id="JAPJZH010000003">
    <property type="protein sequence ID" value="MDA4844789.1"/>
    <property type="molecule type" value="Genomic_DNA"/>
</dbReference>
<gene>
    <name evidence="3" type="ORF">OOZ53_05480</name>
</gene>
<dbReference type="Proteomes" id="UP001148313">
    <property type="component" value="Unassembled WGS sequence"/>
</dbReference>
<sequence>MNDPESEEKAKGLVFSYTLDAPPEKVWRAITIPEYREKWLPGKDVADAEPDISEPDGEIRFHMREHEPPFLKSAVTFRVRPHRNGGTILRIIHELTGARAGRSIPQAANSNGPSLMLAA</sequence>
<comment type="caution">
    <text evidence="3">The sequence shown here is derived from an EMBL/GenBank/DDBJ whole genome shotgun (WGS) entry which is preliminary data.</text>
</comment>
<evidence type="ECO:0000313" key="3">
    <source>
        <dbReference type="EMBL" id="MDA4844789.1"/>
    </source>
</evidence>
<feature type="domain" description="Activator of Hsp90 ATPase homologue 1/2-like C-terminal" evidence="2">
    <location>
        <begin position="20"/>
        <end position="77"/>
    </location>
</feature>
<evidence type="ECO:0000256" key="1">
    <source>
        <dbReference type="ARBA" id="ARBA00006817"/>
    </source>
</evidence>
<reference evidence="3" key="1">
    <citation type="submission" date="2022-11" db="EMBL/GenBank/DDBJ databases">
        <title>Hoeflea poritis sp. nov., isolated from scleractinian coral Porites lutea.</title>
        <authorList>
            <person name="Zhang G."/>
            <person name="Wei Q."/>
            <person name="Cai L."/>
        </authorList>
    </citation>
    <scope>NUCLEOTIDE SEQUENCE</scope>
    <source>
        <strain evidence="3">E7-10</strain>
    </source>
</reference>
<name>A0ABT4VJ93_9HYPH</name>
<evidence type="ECO:0000313" key="4">
    <source>
        <dbReference type="Proteomes" id="UP001148313"/>
    </source>
</evidence>
<protein>
    <submittedName>
        <fullName evidence="3">SRPBCC domain-containing protein</fullName>
    </submittedName>
</protein>
<dbReference type="InterPro" id="IPR023393">
    <property type="entry name" value="START-like_dom_sf"/>
</dbReference>
<accession>A0ABT4VJ93</accession>
<evidence type="ECO:0000259" key="2">
    <source>
        <dbReference type="Pfam" id="PF08327"/>
    </source>
</evidence>
<organism evidence="3 4">
    <name type="scientific">Hoeflea poritis</name>
    <dbReference type="NCBI Taxonomy" id="2993659"/>
    <lineage>
        <taxon>Bacteria</taxon>
        <taxon>Pseudomonadati</taxon>
        <taxon>Pseudomonadota</taxon>
        <taxon>Alphaproteobacteria</taxon>
        <taxon>Hyphomicrobiales</taxon>
        <taxon>Rhizobiaceae</taxon>
        <taxon>Hoeflea</taxon>
    </lineage>
</organism>
<proteinExistence type="inferred from homology"/>
<comment type="similarity">
    <text evidence="1">Belongs to the AHA1 family.</text>
</comment>
<dbReference type="InterPro" id="IPR013538">
    <property type="entry name" value="ASHA1/2-like_C"/>
</dbReference>
<dbReference type="SUPFAM" id="SSF55961">
    <property type="entry name" value="Bet v1-like"/>
    <property type="match status" value="1"/>
</dbReference>
<dbReference type="Pfam" id="PF08327">
    <property type="entry name" value="AHSA1"/>
    <property type="match status" value="1"/>
</dbReference>
<dbReference type="Gene3D" id="3.30.530.20">
    <property type="match status" value="1"/>
</dbReference>
<keyword evidence="4" id="KW-1185">Reference proteome</keyword>
<dbReference type="RefSeq" id="WP_271088327.1">
    <property type="nucleotide sequence ID" value="NZ_JAPJZH010000003.1"/>
</dbReference>
<dbReference type="CDD" id="cd07814">
    <property type="entry name" value="SRPBCC_CalC_Aha1-like"/>
    <property type="match status" value="1"/>
</dbReference>